<evidence type="ECO:0000313" key="2">
    <source>
        <dbReference type="Proteomes" id="UP001595685"/>
    </source>
</evidence>
<dbReference type="RefSeq" id="WP_340289716.1">
    <property type="nucleotide sequence ID" value="NZ_JBBEOI010000010.1"/>
</dbReference>
<comment type="caution">
    <text evidence="1">The sequence shown here is derived from an EMBL/GenBank/DDBJ whole genome shotgun (WGS) entry which is preliminary data.</text>
</comment>
<dbReference type="EMBL" id="JBHRWW010000014">
    <property type="protein sequence ID" value="MFC3689967.1"/>
    <property type="molecule type" value="Genomic_DNA"/>
</dbReference>
<protein>
    <submittedName>
        <fullName evidence="1">Uncharacterized protein</fullName>
    </submittedName>
</protein>
<dbReference type="Gene3D" id="3.80.10.10">
    <property type="entry name" value="Ribonuclease Inhibitor"/>
    <property type="match status" value="1"/>
</dbReference>
<organism evidence="1 2">
    <name type="scientific">Aquipuribacter hungaricus</name>
    <dbReference type="NCBI Taxonomy" id="545624"/>
    <lineage>
        <taxon>Bacteria</taxon>
        <taxon>Bacillati</taxon>
        <taxon>Actinomycetota</taxon>
        <taxon>Actinomycetes</taxon>
        <taxon>Micrococcales</taxon>
        <taxon>Intrasporangiaceae</taxon>
        <taxon>Aquipuribacter</taxon>
    </lineage>
</organism>
<dbReference type="InterPro" id="IPR032675">
    <property type="entry name" value="LRR_dom_sf"/>
</dbReference>
<evidence type="ECO:0000313" key="1">
    <source>
        <dbReference type="EMBL" id="MFC3689967.1"/>
    </source>
</evidence>
<dbReference type="SUPFAM" id="SSF52047">
    <property type="entry name" value="RNI-like"/>
    <property type="match status" value="1"/>
</dbReference>
<accession>A0ABV7WLW7</accession>
<keyword evidence="2" id="KW-1185">Reference proteome</keyword>
<reference evidence="2" key="1">
    <citation type="journal article" date="2019" name="Int. J. Syst. Evol. Microbiol.">
        <title>The Global Catalogue of Microorganisms (GCM) 10K type strain sequencing project: providing services to taxonomists for standard genome sequencing and annotation.</title>
        <authorList>
            <consortium name="The Broad Institute Genomics Platform"/>
            <consortium name="The Broad Institute Genome Sequencing Center for Infectious Disease"/>
            <person name="Wu L."/>
            <person name="Ma J."/>
        </authorList>
    </citation>
    <scope>NUCLEOTIDE SEQUENCE [LARGE SCALE GENOMIC DNA]</scope>
    <source>
        <strain evidence="2">NCAIM B.02333</strain>
    </source>
</reference>
<name>A0ABV7WLW7_9MICO</name>
<proteinExistence type="predicted"/>
<dbReference type="Proteomes" id="UP001595685">
    <property type="component" value="Unassembled WGS sequence"/>
</dbReference>
<gene>
    <name evidence="1" type="ORF">ACFOLH_16585</name>
</gene>
<sequence length="266" mass="28893">MIFGYPPGDERATPRPIGGDCGGDVHRITDGKGWGWRGVTYEGGDPTAIIAAYLERGVHQVSLQGGRTEDISWISQLPDLRRALCHTPLKDDTAVWDVDTLTHLVLHDTCKRPARIDQLPNLLSLEMDGRDGLDTAAHHPTLHYLASWRIKTDDLAWLQAGSALREVKLTRRRSQPLTTAGVNLNAVTHLQLGCLTLTDASGLNTGQQLRSVDLDSIDFPSGAAEQTLEVLAGLPRLGLVNVWRCKGLTGADVAAALPQVTVTELY</sequence>